<evidence type="ECO:0000256" key="1">
    <source>
        <dbReference type="SAM" id="SignalP"/>
    </source>
</evidence>
<dbReference type="InterPro" id="IPR039424">
    <property type="entry name" value="SBP_5"/>
</dbReference>
<keyword evidence="4" id="KW-1185">Reference proteome</keyword>
<dbReference type="AlphaFoldDB" id="A0A0A6WXG1"/>
<dbReference type="Pfam" id="PF00496">
    <property type="entry name" value="SBP_bac_5"/>
    <property type="match status" value="1"/>
</dbReference>
<keyword evidence="1" id="KW-0732">Signal</keyword>
<dbReference type="PANTHER" id="PTHR30290:SF83">
    <property type="entry name" value="ABC TRANSPORTER SUBSTRATE-BINDING PROTEIN"/>
    <property type="match status" value="1"/>
</dbReference>
<comment type="caution">
    <text evidence="3">The sequence shown here is derived from an EMBL/GenBank/DDBJ whole genome shotgun (WGS) entry which is preliminary data.</text>
</comment>
<gene>
    <name evidence="3" type="ORF">MB27_38505</name>
</gene>
<evidence type="ECO:0000313" key="4">
    <source>
        <dbReference type="Proteomes" id="UP000054537"/>
    </source>
</evidence>
<protein>
    <submittedName>
        <fullName evidence="3">ABC transporter substrate-binding protein</fullName>
    </submittedName>
</protein>
<dbReference type="eggNOG" id="COG0747">
    <property type="taxonomic scope" value="Bacteria"/>
</dbReference>
<dbReference type="PIRSF" id="PIRSF002741">
    <property type="entry name" value="MppA"/>
    <property type="match status" value="1"/>
</dbReference>
<evidence type="ECO:0000259" key="2">
    <source>
        <dbReference type="Pfam" id="PF00496"/>
    </source>
</evidence>
<dbReference type="SUPFAM" id="SSF53850">
    <property type="entry name" value="Periplasmic binding protein-like II"/>
    <property type="match status" value="1"/>
</dbReference>
<dbReference type="InterPro" id="IPR000914">
    <property type="entry name" value="SBP_5_dom"/>
</dbReference>
<dbReference type="Proteomes" id="UP000054537">
    <property type="component" value="Unassembled WGS sequence"/>
</dbReference>
<reference evidence="3 4" key="1">
    <citation type="submission" date="2014-10" db="EMBL/GenBank/DDBJ databases">
        <title>Draft genome sequence of Actinoplanes utahensis NRRL 12052.</title>
        <authorList>
            <person name="Velasco-Bucheli B."/>
            <person name="del Cerro C."/>
            <person name="Hormigo D."/>
            <person name="Garcia J.L."/>
            <person name="Acebal C."/>
            <person name="Arroyo M."/>
            <person name="de la Mata I."/>
        </authorList>
    </citation>
    <scope>NUCLEOTIDE SEQUENCE [LARGE SCALE GENOMIC DNA]</scope>
    <source>
        <strain evidence="3 4">NRRL 12052</strain>
    </source>
</reference>
<sequence>MRRRSVTAVVMTAALTFSVAACGGGSDDDKKSNGGGTEQAFNASVGNIFNPSTKTGGTLKLAISEDWDSVDPGDTYYGLSWNFLRTYARTLTMFKPVPGTGSEELVGDLAEGLGVSSEGGKTWTYKLRSGLKYEDGSPITSKDIKYAVLRTVDKDVLVHGPTYLGDFLNLPAGYKGVYKSKGVNTDQAIETPDDKTIVFHLKQPFGGFDYFAMLPGTAPVPEAKDTGVKYKEKVVSSGPYKFENYQEGKGFSLVRNPNWDKATDPNRPALPDRYEVTLGVESNDIDNRLISGDLDVDIAGTGVQPASLSRVLNDPALKAQSDNPGSARTWYTSINPKVAPLDKLDCRKAIMYAADRTGLQAAYGGPVAGGEIATSLMPPNIAGHQKIDLYPAGADNKGDVAKAKEALTACGQPNGFSTTMAFRSDRPKEQAVAESLQQSLARVGIKLTLKGLPTGDYFSLYAGKPSYRDGNNLGLMTNGWSADWNDGFGFLSQIVDSRTIRESGGSSNLSIYMPEVDKLIDQAIAETDKAKREAIWADIDKKIMENAVVLPSVWSKALTLRSKNATNIFVNEAFGQYDYMMMGAAK</sequence>
<proteinExistence type="predicted"/>
<dbReference type="EMBL" id="JRTT01000137">
    <property type="protein sequence ID" value="KHD72372.1"/>
    <property type="molecule type" value="Genomic_DNA"/>
</dbReference>
<dbReference type="GO" id="GO:1904680">
    <property type="term" value="F:peptide transmembrane transporter activity"/>
    <property type="evidence" value="ECO:0007669"/>
    <property type="project" value="TreeGrafter"/>
</dbReference>
<dbReference type="Gene3D" id="3.10.105.10">
    <property type="entry name" value="Dipeptide-binding Protein, Domain 3"/>
    <property type="match status" value="1"/>
</dbReference>
<dbReference type="GO" id="GO:0015833">
    <property type="term" value="P:peptide transport"/>
    <property type="evidence" value="ECO:0007669"/>
    <property type="project" value="TreeGrafter"/>
</dbReference>
<evidence type="ECO:0000313" key="3">
    <source>
        <dbReference type="EMBL" id="KHD72372.1"/>
    </source>
</evidence>
<dbReference type="InterPro" id="IPR030678">
    <property type="entry name" value="Peptide/Ni-bd"/>
</dbReference>
<dbReference type="CDD" id="cd08506">
    <property type="entry name" value="PBP2_clavulanate_OppA2"/>
    <property type="match status" value="1"/>
</dbReference>
<dbReference type="PANTHER" id="PTHR30290">
    <property type="entry name" value="PERIPLASMIC BINDING COMPONENT OF ABC TRANSPORTER"/>
    <property type="match status" value="1"/>
</dbReference>
<accession>A0A0A6WXG1</accession>
<organism evidence="3 4">
    <name type="scientific">Actinoplanes utahensis</name>
    <dbReference type="NCBI Taxonomy" id="1869"/>
    <lineage>
        <taxon>Bacteria</taxon>
        <taxon>Bacillati</taxon>
        <taxon>Actinomycetota</taxon>
        <taxon>Actinomycetes</taxon>
        <taxon>Micromonosporales</taxon>
        <taxon>Micromonosporaceae</taxon>
        <taxon>Actinoplanes</taxon>
    </lineage>
</organism>
<dbReference type="GO" id="GO:0043190">
    <property type="term" value="C:ATP-binding cassette (ABC) transporter complex"/>
    <property type="evidence" value="ECO:0007669"/>
    <property type="project" value="InterPro"/>
</dbReference>
<dbReference type="Gene3D" id="3.40.190.10">
    <property type="entry name" value="Periplasmic binding protein-like II"/>
    <property type="match status" value="1"/>
</dbReference>
<name>A0A0A6WXG1_ACTUT</name>
<dbReference type="GO" id="GO:0042597">
    <property type="term" value="C:periplasmic space"/>
    <property type="evidence" value="ECO:0007669"/>
    <property type="project" value="UniProtKB-ARBA"/>
</dbReference>
<dbReference type="OrthoDB" id="5240629at2"/>
<feature type="domain" description="Solute-binding protein family 5" evidence="2">
    <location>
        <begin position="104"/>
        <end position="497"/>
    </location>
</feature>
<feature type="signal peptide" evidence="1">
    <location>
        <begin position="1"/>
        <end position="21"/>
    </location>
</feature>
<feature type="chain" id="PRO_5038377866" evidence="1">
    <location>
        <begin position="22"/>
        <end position="586"/>
    </location>
</feature>
<dbReference type="PROSITE" id="PS51257">
    <property type="entry name" value="PROKAR_LIPOPROTEIN"/>
    <property type="match status" value="1"/>
</dbReference>
<dbReference type="STRING" id="1869.MB27_38505"/>